<dbReference type="EMBL" id="SRHE01000054">
    <property type="protein sequence ID" value="TWW11538.1"/>
    <property type="molecule type" value="Genomic_DNA"/>
</dbReference>
<dbReference type="NCBIfam" id="TIGR03170">
    <property type="entry name" value="flgA_cterm"/>
    <property type="match status" value="1"/>
</dbReference>
<name>A0A5C6M9S1_9PLAN</name>
<dbReference type="InterPro" id="IPR039246">
    <property type="entry name" value="Flagellar_FlgA"/>
</dbReference>
<dbReference type="PANTHER" id="PTHR36307">
    <property type="entry name" value="FLAGELLA BASAL BODY P-RING FORMATION PROTEIN FLGA"/>
    <property type="match status" value="1"/>
</dbReference>
<dbReference type="InterPro" id="IPR017585">
    <property type="entry name" value="SAF_FlgA"/>
</dbReference>
<keyword evidence="2" id="KW-0966">Cell projection</keyword>
<organism evidence="2 3">
    <name type="scientific">Planctomyces bekefii</name>
    <dbReference type="NCBI Taxonomy" id="1653850"/>
    <lineage>
        <taxon>Bacteria</taxon>
        <taxon>Pseudomonadati</taxon>
        <taxon>Planctomycetota</taxon>
        <taxon>Planctomycetia</taxon>
        <taxon>Planctomycetales</taxon>
        <taxon>Planctomycetaceae</taxon>
        <taxon>Planctomyces</taxon>
    </lineage>
</organism>
<dbReference type="Pfam" id="PF13144">
    <property type="entry name" value="ChapFlgA"/>
    <property type="match status" value="1"/>
</dbReference>
<feature type="domain" description="Flagella basal body P-ring formation protein FlgA SAF" evidence="1">
    <location>
        <begin position="212"/>
        <end position="332"/>
    </location>
</feature>
<gene>
    <name evidence="2" type="ORF">E3A20_04610</name>
</gene>
<dbReference type="Gene3D" id="3.90.1210.10">
    <property type="entry name" value="Antifreeze-like/N-acetylneuraminic acid synthase C-terminal domain"/>
    <property type="match status" value="1"/>
</dbReference>
<dbReference type="Gene3D" id="2.30.30.760">
    <property type="match status" value="1"/>
</dbReference>
<keyword evidence="3" id="KW-1185">Reference proteome</keyword>
<protein>
    <submittedName>
        <fullName evidence="2">Flagella basal body P-ring formation protein</fullName>
    </submittedName>
</protein>
<evidence type="ECO:0000313" key="3">
    <source>
        <dbReference type="Proteomes" id="UP000321083"/>
    </source>
</evidence>
<proteinExistence type="predicted"/>
<keyword evidence="2" id="KW-0282">Flagellum</keyword>
<comment type="caution">
    <text evidence="2">The sequence shown here is derived from an EMBL/GenBank/DDBJ whole genome shotgun (WGS) entry which is preliminary data.</text>
</comment>
<dbReference type="Proteomes" id="UP000321083">
    <property type="component" value="Unassembled WGS sequence"/>
</dbReference>
<evidence type="ECO:0000259" key="1">
    <source>
        <dbReference type="Pfam" id="PF13144"/>
    </source>
</evidence>
<sequence length="335" mass="37157">MKYMTIQVLTAIALGVAPQVSDTATFTLKTNVSVSEDHVYLGDVADCSGSSQLCEEIYGVEITPSPLPGRTSVITADRLRQVLAKEWPHADVFFNGSKAVKIVAQSQVLTADLIKQELEQLLLLRMSQQDRFRVSVGKVQLPLGLSLRPGEYRLEFQDLEDGSYESPEWVKKYLSGPRRIVVQVVRDLETATQQRLLTGFAVSVNFMLSERLPVLKQPMKVGRVVSEDDVEEQWIEIHQNALKFAASKSQIVGRRLSRSLSAMEPIPENALTVPEIVKRGKIVVLSMKGSGVDVSSKVEALESGSYGQIIDARYAATKKKIRVRIVGADHVEFVF</sequence>
<dbReference type="AlphaFoldDB" id="A0A5C6M9S1"/>
<evidence type="ECO:0000313" key="2">
    <source>
        <dbReference type="EMBL" id="TWW11538.1"/>
    </source>
</evidence>
<accession>A0A5C6M9S1</accession>
<reference evidence="2 3" key="1">
    <citation type="submission" date="2019-08" db="EMBL/GenBank/DDBJ databases">
        <title>100 year-old enigma solved: identification of Planctomyces bekefii, the type genus and species of the phylum Planctomycetes.</title>
        <authorList>
            <person name="Svetlana D.N."/>
            <person name="Overmann J."/>
        </authorList>
    </citation>
    <scope>NUCLEOTIDE SEQUENCE [LARGE SCALE GENOMIC DNA]</scope>
    <source>
        <strain evidence="2">Phe10_nw2017</strain>
    </source>
</reference>
<dbReference type="CDD" id="cd11614">
    <property type="entry name" value="SAF_CpaB_FlgA_like"/>
    <property type="match status" value="1"/>
</dbReference>
<dbReference type="GO" id="GO:0044780">
    <property type="term" value="P:bacterial-type flagellum assembly"/>
    <property type="evidence" value="ECO:0007669"/>
    <property type="project" value="InterPro"/>
</dbReference>
<reference evidence="2 3" key="2">
    <citation type="submission" date="2019-08" db="EMBL/GenBank/DDBJ databases">
        <authorList>
            <person name="Henke P."/>
        </authorList>
    </citation>
    <scope>NUCLEOTIDE SEQUENCE [LARGE SCALE GENOMIC DNA]</scope>
    <source>
        <strain evidence="2">Phe10_nw2017</strain>
    </source>
</reference>
<dbReference type="PANTHER" id="PTHR36307:SF1">
    <property type="entry name" value="FLAGELLA BASAL BODY P-RING FORMATION PROTEIN FLGA"/>
    <property type="match status" value="1"/>
</dbReference>
<keyword evidence="2" id="KW-0969">Cilium</keyword>